<dbReference type="GO" id="GO:0016884">
    <property type="term" value="F:carbon-nitrogen ligase activity, with glutamine as amido-N-donor"/>
    <property type="evidence" value="ECO:0007669"/>
    <property type="project" value="InterPro"/>
</dbReference>
<evidence type="ECO:0000313" key="1">
    <source>
        <dbReference type="EMBL" id="PIP23679.1"/>
    </source>
</evidence>
<dbReference type="GO" id="GO:0016740">
    <property type="term" value="F:transferase activity"/>
    <property type="evidence" value="ECO:0007669"/>
    <property type="project" value="UniProtKB-KW"/>
</dbReference>
<dbReference type="AlphaFoldDB" id="A0A2G9YWW5"/>
<dbReference type="PANTHER" id="PTHR28055:SF1">
    <property type="entry name" value="ALTERED INHERITANCE OF MITOCHONDRIA PROTEIN 41, MITOCHONDRIAL"/>
    <property type="match status" value="1"/>
</dbReference>
<evidence type="ECO:0000313" key="2">
    <source>
        <dbReference type="Proteomes" id="UP000230273"/>
    </source>
</evidence>
<dbReference type="InterPro" id="IPR019004">
    <property type="entry name" value="YqeY/Aim41"/>
</dbReference>
<dbReference type="Gene3D" id="1.10.10.410">
    <property type="match status" value="1"/>
</dbReference>
<name>A0A2G9YWW5_9BACT</name>
<dbReference type="Gene3D" id="1.10.1510.10">
    <property type="entry name" value="Uncharacterised protein YqeY/AIM41 PF09424, N-terminal domain"/>
    <property type="match status" value="1"/>
</dbReference>
<accession>A0A2G9YWW5</accession>
<dbReference type="SUPFAM" id="SSF89095">
    <property type="entry name" value="GatB/YqeY motif"/>
    <property type="match status" value="1"/>
</dbReference>
<comment type="caution">
    <text evidence="1">The sequence shown here is derived from an EMBL/GenBank/DDBJ whole genome shotgun (WGS) entry which is preliminary data.</text>
</comment>
<dbReference type="Proteomes" id="UP000230273">
    <property type="component" value="Unassembled WGS sequence"/>
</dbReference>
<dbReference type="InterPro" id="IPR023168">
    <property type="entry name" value="GatB_Yqey_C_2"/>
</dbReference>
<dbReference type="InterPro" id="IPR003789">
    <property type="entry name" value="Asn/Gln_tRNA_amidoTrase-B-like"/>
</dbReference>
<gene>
    <name evidence="1" type="ORF">COX36_02000</name>
</gene>
<dbReference type="EMBL" id="PCRP01000031">
    <property type="protein sequence ID" value="PIP23679.1"/>
    <property type="molecule type" value="Genomic_DNA"/>
</dbReference>
<reference evidence="1 2" key="1">
    <citation type="submission" date="2017-09" db="EMBL/GenBank/DDBJ databases">
        <title>Depth-based differentiation of microbial function through sediment-hosted aquifers and enrichment of novel symbionts in the deep terrestrial subsurface.</title>
        <authorList>
            <person name="Probst A.J."/>
            <person name="Ladd B."/>
            <person name="Jarett J.K."/>
            <person name="Geller-Mcgrath D.E."/>
            <person name="Sieber C.M."/>
            <person name="Emerson J.B."/>
            <person name="Anantharaman K."/>
            <person name="Thomas B.C."/>
            <person name="Malmstrom R."/>
            <person name="Stieglmeier M."/>
            <person name="Klingl A."/>
            <person name="Woyke T."/>
            <person name="Ryan C.M."/>
            <person name="Banfield J.F."/>
        </authorList>
    </citation>
    <scope>NUCLEOTIDE SEQUENCE [LARGE SCALE GENOMIC DNA]</scope>
    <source>
        <strain evidence="1">CG23_combo_of_CG06-09_8_20_14_all_38_19</strain>
    </source>
</reference>
<proteinExistence type="predicted"/>
<protein>
    <submittedName>
        <fullName evidence="1">Glutamyl-tRNA amidotransferase</fullName>
    </submittedName>
</protein>
<organism evidence="1 2">
    <name type="scientific">Candidatus Nealsonbacteria bacterium CG23_combo_of_CG06-09_8_20_14_all_38_19</name>
    <dbReference type="NCBI Taxonomy" id="1974721"/>
    <lineage>
        <taxon>Bacteria</taxon>
        <taxon>Candidatus Nealsoniibacteriota</taxon>
    </lineage>
</organism>
<dbReference type="Pfam" id="PF09424">
    <property type="entry name" value="YqeY"/>
    <property type="match status" value="1"/>
</dbReference>
<sequence>MFLKDRIQADLTSSLKEKRELELSVLRMLQAAILNKEKEKRYKLSKEKPELSGDDLAKESQLSDEEIIDVLSGEVKKRKEAQLLFEKGGRLDLVEKEKRETEILNKYLPEQISEKDLRILIKEIILKTGAKDQKDIGKVMTQLMPKIKGRVAGNEISRIVKELLQAQ</sequence>
<keyword evidence="1" id="KW-0808">Transferase</keyword>
<dbReference type="InterPro" id="IPR042184">
    <property type="entry name" value="YqeY/Aim41_N"/>
</dbReference>
<dbReference type="PANTHER" id="PTHR28055">
    <property type="entry name" value="ALTERED INHERITANCE OF MITOCHONDRIA PROTEIN 41, MITOCHONDRIAL"/>
    <property type="match status" value="1"/>
</dbReference>